<keyword evidence="1" id="KW-0723">Serine/threonine-protein kinase</keyword>
<evidence type="ECO:0000259" key="2">
    <source>
        <dbReference type="Pfam" id="PF13581"/>
    </source>
</evidence>
<dbReference type="PANTHER" id="PTHR35526:SF3">
    <property type="entry name" value="ANTI-SIGMA-F FACTOR RSBW"/>
    <property type="match status" value="1"/>
</dbReference>
<keyword evidence="1" id="KW-0418">Kinase</keyword>
<dbReference type="InterPro" id="IPR050267">
    <property type="entry name" value="Anti-sigma-factor_SerPK"/>
</dbReference>
<keyword evidence="1" id="KW-0808">Transferase</keyword>
<keyword evidence="4" id="KW-1185">Reference proteome</keyword>
<dbReference type="GO" id="GO:0004674">
    <property type="term" value="F:protein serine/threonine kinase activity"/>
    <property type="evidence" value="ECO:0007669"/>
    <property type="project" value="UniProtKB-KW"/>
</dbReference>
<dbReference type="Gene3D" id="3.30.565.10">
    <property type="entry name" value="Histidine kinase-like ATPase, C-terminal domain"/>
    <property type="match status" value="1"/>
</dbReference>
<dbReference type="Proteomes" id="UP000655287">
    <property type="component" value="Unassembled WGS sequence"/>
</dbReference>
<protein>
    <recommendedName>
        <fullName evidence="2">Histidine kinase/HSP90-like ATPase domain-containing protein</fullName>
    </recommendedName>
</protein>
<gene>
    <name evidence="3" type="ORF">Sru01_50710</name>
</gene>
<evidence type="ECO:0000256" key="1">
    <source>
        <dbReference type="ARBA" id="ARBA00022527"/>
    </source>
</evidence>
<dbReference type="EMBL" id="BOOU01000068">
    <property type="protein sequence ID" value="GII80089.1"/>
    <property type="molecule type" value="Genomic_DNA"/>
</dbReference>
<feature type="domain" description="Histidine kinase/HSP90-like ATPase" evidence="2">
    <location>
        <begin position="30"/>
        <end position="141"/>
    </location>
</feature>
<comment type="caution">
    <text evidence="3">The sequence shown here is derived from an EMBL/GenBank/DDBJ whole genome shotgun (WGS) entry which is preliminary data.</text>
</comment>
<dbReference type="RefSeq" id="WP_203990396.1">
    <property type="nucleotide sequence ID" value="NZ_BOOU01000068.1"/>
</dbReference>
<accession>A0A919R5W9</accession>
<dbReference type="InterPro" id="IPR003594">
    <property type="entry name" value="HATPase_dom"/>
</dbReference>
<organism evidence="3 4">
    <name type="scientific">Sphaerisporangium rufum</name>
    <dbReference type="NCBI Taxonomy" id="1381558"/>
    <lineage>
        <taxon>Bacteria</taxon>
        <taxon>Bacillati</taxon>
        <taxon>Actinomycetota</taxon>
        <taxon>Actinomycetes</taxon>
        <taxon>Streptosporangiales</taxon>
        <taxon>Streptosporangiaceae</taxon>
        <taxon>Sphaerisporangium</taxon>
    </lineage>
</organism>
<proteinExistence type="predicted"/>
<dbReference type="CDD" id="cd16936">
    <property type="entry name" value="HATPase_RsbW-like"/>
    <property type="match status" value="1"/>
</dbReference>
<dbReference type="PANTHER" id="PTHR35526">
    <property type="entry name" value="ANTI-SIGMA-F FACTOR RSBW-RELATED"/>
    <property type="match status" value="1"/>
</dbReference>
<name>A0A919R5W9_9ACTN</name>
<dbReference type="InterPro" id="IPR036890">
    <property type="entry name" value="HATPase_C_sf"/>
</dbReference>
<evidence type="ECO:0000313" key="3">
    <source>
        <dbReference type="EMBL" id="GII80089.1"/>
    </source>
</evidence>
<dbReference type="AlphaFoldDB" id="A0A919R5W9"/>
<dbReference type="Pfam" id="PF13581">
    <property type="entry name" value="HATPase_c_2"/>
    <property type="match status" value="1"/>
</dbReference>
<reference evidence="3" key="1">
    <citation type="submission" date="2021-01" db="EMBL/GenBank/DDBJ databases">
        <title>Whole genome shotgun sequence of Sphaerisporangium rufum NBRC 109079.</title>
        <authorList>
            <person name="Komaki H."/>
            <person name="Tamura T."/>
        </authorList>
    </citation>
    <scope>NUCLEOTIDE SEQUENCE</scope>
    <source>
        <strain evidence="3">NBRC 109079</strain>
    </source>
</reference>
<evidence type="ECO:0000313" key="4">
    <source>
        <dbReference type="Proteomes" id="UP000655287"/>
    </source>
</evidence>
<sequence>MGSEQATVGLGFYLEVRAAGFVAHMNVCEENLRTVREVILKVLAGAGVEEEAAESARLVASELIGNAVRACGDWAPVVVEVELDTAGIWVKVHDPNPARLPVRSRTAPGDDQAEGGRGLWLLDALAPGWDVALTPIGKQVRCLVPAPQTVRVKIAEADPRVPDPTDA</sequence>